<dbReference type="InterPro" id="IPR003599">
    <property type="entry name" value="Ig_sub"/>
</dbReference>
<evidence type="ECO:0000259" key="7">
    <source>
        <dbReference type="PROSITE" id="PS50835"/>
    </source>
</evidence>
<sequence length="488" mass="55405">MGPSMVKHLVELSALVIFVELIVMRDFVTTDRTGLRSRTRTPTTSTVTTITTTTNVRRPFFNQLQTYDAVNGTRVELSCHIELKLSASDFTNVSWLKMPRRILTRGPLRVTRDNRIHLLPQTVMNTSEFPLIIDPVREQDAGEYRCLFQLGSELHHKVVILVVKVPPYFEQRPAKLVKADERGNLRLFCNASGAPQPKIRWWVRLSLPPTHEPLISSTPEGNRSGTTRVSSPANDENSLLVGKERLRPIEIMLSRYRNDIFVRGGLLVFSRLNRHMSGWYLCEADNGISPAALSLSRVLVRYPPEIRMSNSEIQQHLGGSTIIGCTVRAYPAGSVEWELNGVPIQAPYCGYFEVKKLKYCQIEYHKYAGDFSSLVDSSPNSRVSTVGSFYTGADNILPRRMDPDDHEFYRLSDVRLTIANITHSDLGLYTCRVRTSAGVGEGYTRLDAHRFKFHSSVKIEETLLYVSKRLRRTLEYRTQRPGNTTAEL</sequence>
<feature type="signal peptide" evidence="6">
    <location>
        <begin position="1"/>
        <end position="30"/>
    </location>
</feature>
<name>A0A4E0RRX9_FASHE</name>
<keyword evidence="2" id="KW-0677">Repeat</keyword>
<dbReference type="AlphaFoldDB" id="A0A4E0RRX9"/>
<feature type="domain" description="Ig-like" evidence="7">
    <location>
        <begin position="42"/>
        <end position="146"/>
    </location>
</feature>
<feature type="domain" description="Ig-like" evidence="7">
    <location>
        <begin position="167"/>
        <end position="294"/>
    </location>
</feature>
<gene>
    <name evidence="8" type="ORF">D915_000267</name>
</gene>
<feature type="region of interest" description="Disordered" evidence="5">
    <location>
        <begin position="213"/>
        <end position="235"/>
    </location>
</feature>
<evidence type="ECO:0000313" key="8">
    <source>
        <dbReference type="EMBL" id="THD28884.1"/>
    </source>
</evidence>
<dbReference type="SUPFAM" id="SSF48726">
    <property type="entry name" value="Immunoglobulin"/>
    <property type="match status" value="3"/>
</dbReference>
<dbReference type="Proteomes" id="UP000230066">
    <property type="component" value="Unassembled WGS sequence"/>
</dbReference>
<accession>A0A4E0RRX9</accession>
<evidence type="ECO:0000256" key="4">
    <source>
        <dbReference type="ARBA" id="ARBA00023319"/>
    </source>
</evidence>
<feature type="compositionally biased region" description="Polar residues" evidence="5">
    <location>
        <begin position="215"/>
        <end position="235"/>
    </location>
</feature>
<comment type="caution">
    <text evidence="8">The sequence shown here is derived from an EMBL/GenBank/DDBJ whole genome shotgun (WGS) entry which is preliminary data.</text>
</comment>
<dbReference type="InterPro" id="IPR013783">
    <property type="entry name" value="Ig-like_fold"/>
</dbReference>
<dbReference type="GO" id="GO:0043005">
    <property type="term" value="C:neuron projection"/>
    <property type="evidence" value="ECO:0007669"/>
    <property type="project" value="TreeGrafter"/>
</dbReference>
<reference evidence="8" key="1">
    <citation type="submission" date="2019-03" db="EMBL/GenBank/DDBJ databases">
        <title>Improved annotation for the trematode Fasciola hepatica.</title>
        <authorList>
            <person name="Choi Y.-J."/>
            <person name="Martin J."/>
            <person name="Mitreva M."/>
        </authorList>
    </citation>
    <scope>NUCLEOTIDE SEQUENCE [LARGE SCALE GENOMIC DNA]</scope>
</reference>
<dbReference type="InterPro" id="IPR007110">
    <property type="entry name" value="Ig-like_dom"/>
</dbReference>
<evidence type="ECO:0000256" key="2">
    <source>
        <dbReference type="ARBA" id="ARBA00022737"/>
    </source>
</evidence>
<dbReference type="InterPro" id="IPR003598">
    <property type="entry name" value="Ig_sub2"/>
</dbReference>
<dbReference type="EMBL" id="JXXN02000049">
    <property type="protein sequence ID" value="THD28884.1"/>
    <property type="molecule type" value="Genomic_DNA"/>
</dbReference>
<dbReference type="InterPro" id="IPR051170">
    <property type="entry name" value="Neural/epithelial_adhesion"/>
</dbReference>
<feature type="domain" description="Ig-like" evidence="7">
    <location>
        <begin position="304"/>
        <end position="447"/>
    </location>
</feature>
<dbReference type="InterPro" id="IPR036179">
    <property type="entry name" value="Ig-like_dom_sf"/>
</dbReference>
<proteinExistence type="predicted"/>
<evidence type="ECO:0000256" key="5">
    <source>
        <dbReference type="SAM" id="MobiDB-lite"/>
    </source>
</evidence>
<dbReference type="InterPro" id="IPR013151">
    <property type="entry name" value="Immunoglobulin_dom"/>
</dbReference>
<keyword evidence="9" id="KW-1185">Reference proteome</keyword>
<organism evidence="8 9">
    <name type="scientific">Fasciola hepatica</name>
    <name type="common">Liver fluke</name>
    <dbReference type="NCBI Taxonomy" id="6192"/>
    <lineage>
        <taxon>Eukaryota</taxon>
        <taxon>Metazoa</taxon>
        <taxon>Spiralia</taxon>
        <taxon>Lophotrochozoa</taxon>
        <taxon>Platyhelminthes</taxon>
        <taxon>Trematoda</taxon>
        <taxon>Digenea</taxon>
        <taxon>Plagiorchiida</taxon>
        <taxon>Echinostomata</taxon>
        <taxon>Echinostomatoidea</taxon>
        <taxon>Fasciolidae</taxon>
        <taxon>Fasciola</taxon>
    </lineage>
</organism>
<evidence type="ECO:0000256" key="1">
    <source>
        <dbReference type="ARBA" id="ARBA00022729"/>
    </source>
</evidence>
<keyword evidence="4" id="KW-0393">Immunoglobulin domain</keyword>
<evidence type="ECO:0000256" key="3">
    <source>
        <dbReference type="ARBA" id="ARBA00023157"/>
    </source>
</evidence>
<dbReference type="PROSITE" id="PS50835">
    <property type="entry name" value="IG_LIKE"/>
    <property type="match status" value="3"/>
</dbReference>
<dbReference type="PANTHER" id="PTHR12231">
    <property type="entry name" value="CTX-RELATED TYPE I TRANSMEMBRANE PROTEIN"/>
    <property type="match status" value="1"/>
</dbReference>
<evidence type="ECO:0000256" key="6">
    <source>
        <dbReference type="SAM" id="SignalP"/>
    </source>
</evidence>
<dbReference type="SMART" id="SM00409">
    <property type="entry name" value="IG"/>
    <property type="match status" value="3"/>
</dbReference>
<keyword evidence="3" id="KW-1015">Disulfide bond</keyword>
<evidence type="ECO:0000313" key="9">
    <source>
        <dbReference type="Proteomes" id="UP000230066"/>
    </source>
</evidence>
<feature type="chain" id="PRO_5020025772" description="Ig-like domain-containing protein" evidence="6">
    <location>
        <begin position="31"/>
        <end position="488"/>
    </location>
</feature>
<dbReference type="Pfam" id="PF00047">
    <property type="entry name" value="ig"/>
    <property type="match status" value="1"/>
</dbReference>
<protein>
    <recommendedName>
        <fullName evidence="7">Ig-like domain-containing protein</fullName>
    </recommendedName>
</protein>
<dbReference type="Gene3D" id="2.60.40.10">
    <property type="entry name" value="Immunoglobulins"/>
    <property type="match status" value="3"/>
</dbReference>
<dbReference type="SMART" id="SM00408">
    <property type="entry name" value="IGc2"/>
    <property type="match status" value="3"/>
</dbReference>
<keyword evidence="1 6" id="KW-0732">Signal</keyword>
<dbReference type="PANTHER" id="PTHR12231:SF253">
    <property type="entry name" value="DPR-INTERACTING PROTEIN ETA, ISOFORM B-RELATED"/>
    <property type="match status" value="1"/>
</dbReference>